<evidence type="ECO:0000256" key="2">
    <source>
        <dbReference type="ARBA" id="ARBA00022980"/>
    </source>
</evidence>
<dbReference type="GO" id="GO:0003735">
    <property type="term" value="F:structural constituent of ribosome"/>
    <property type="evidence" value="ECO:0007669"/>
    <property type="project" value="InterPro"/>
</dbReference>
<dbReference type="Gene3D" id="3.30.70.60">
    <property type="match status" value="1"/>
</dbReference>
<dbReference type="InterPro" id="IPR020814">
    <property type="entry name" value="Ribosomal_S6_plastid/chlpt"/>
</dbReference>
<dbReference type="InterPro" id="IPR014717">
    <property type="entry name" value="Transl_elong_EF1B/ribsomal_bS6"/>
</dbReference>
<evidence type="ECO:0000313" key="8">
    <source>
        <dbReference type="Proteomes" id="UP000294413"/>
    </source>
</evidence>
<name>A0A451DEQ3_9GAMM</name>
<gene>
    <name evidence="6 7" type="primary">rpsF</name>
    <name evidence="7" type="ORF">BUCISPPA3004_383</name>
</gene>
<accession>A0A451DEQ3</accession>
<comment type="similarity">
    <text evidence="1 6">Belongs to the bacterial ribosomal protein bS6 family.</text>
</comment>
<comment type="function">
    <text evidence="4 6">Binds together with bS18 to 16S ribosomal RNA.</text>
</comment>
<proteinExistence type="inferred from homology"/>
<evidence type="ECO:0000256" key="4">
    <source>
        <dbReference type="ARBA" id="ARBA00035104"/>
    </source>
</evidence>
<dbReference type="CDD" id="cd00473">
    <property type="entry name" value="bS6"/>
    <property type="match status" value="1"/>
</dbReference>
<dbReference type="GO" id="GO:0015935">
    <property type="term" value="C:small ribosomal subunit"/>
    <property type="evidence" value="ECO:0007669"/>
    <property type="project" value="TreeGrafter"/>
</dbReference>
<evidence type="ECO:0000256" key="3">
    <source>
        <dbReference type="ARBA" id="ARBA00023274"/>
    </source>
</evidence>
<dbReference type="InterPro" id="IPR000529">
    <property type="entry name" value="Ribosomal_bS6"/>
</dbReference>
<dbReference type="OrthoDB" id="9812702at2"/>
<dbReference type="RefSeq" id="WP_154049042.1">
    <property type="nucleotide sequence ID" value="NZ_LR217722.1"/>
</dbReference>
<organism evidence="7 8">
    <name type="scientific">Buchnera aphidicola</name>
    <name type="common">Cinara splendens</name>
    <dbReference type="NCBI Taxonomy" id="2518979"/>
    <lineage>
        <taxon>Bacteria</taxon>
        <taxon>Pseudomonadati</taxon>
        <taxon>Pseudomonadota</taxon>
        <taxon>Gammaproteobacteria</taxon>
        <taxon>Enterobacterales</taxon>
        <taxon>Erwiniaceae</taxon>
        <taxon>Buchnera</taxon>
    </lineage>
</organism>
<dbReference type="NCBIfam" id="TIGR00166">
    <property type="entry name" value="S6"/>
    <property type="match status" value="1"/>
</dbReference>
<dbReference type="AlphaFoldDB" id="A0A451DEQ3"/>
<keyword evidence="3 6" id="KW-0687">Ribonucleoprotein</keyword>
<dbReference type="GO" id="GO:0070181">
    <property type="term" value="F:small ribosomal subunit rRNA binding"/>
    <property type="evidence" value="ECO:0007669"/>
    <property type="project" value="TreeGrafter"/>
</dbReference>
<evidence type="ECO:0000256" key="6">
    <source>
        <dbReference type="HAMAP-Rule" id="MF_00360"/>
    </source>
</evidence>
<dbReference type="SUPFAM" id="SSF54995">
    <property type="entry name" value="Ribosomal protein S6"/>
    <property type="match status" value="1"/>
</dbReference>
<evidence type="ECO:0000313" key="7">
    <source>
        <dbReference type="EMBL" id="VFP85122.1"/>
    </source>
</evidence>
<protein>
    <recommendedName>
        <fullName evidence="5 6">Small ribosomal subunit protein bS6</fullName>
    </recommendedName>
</protein>
<dbReference type="GO" id="GO:0005737">
    <property type="term" value="C:cytoplasm"/>
    <property type="evidence" value="ECO:0007669"/>
    <property type="project" value="UniProtKB-ARBA"/>
</dbReference>
<reference evidence="7 8" key="1">
    <citation type="submission" date="2019-02" db="EMBL/GenBank/DDBJ databases">
        <authorList>
            <person name="Manzano-Marin A."/>
            <person name="Manzano-Marin A."/>
        </authorList>
    </citation>
    <scope>NUCLEOTIDE SEQUENCE [LARGE SCALE GENOMIC DNA]</scope>
    <source>
        <strain evidence="7 8">BuCisplendens</strain>
    </source>
</reference>
<dbReference type="PANTHER" id="PTHR21011">
    <property type="entry name" value="MITOCHONDRIAL 28S RIBOSOMAL PROTEIN S6"/>
    <property type="match status" value="1"/>
</dbReference>
<dbReference type="InterPro" id="IPR035980">
    <property type="entry name" value="Ribosomal_bS6_sf"/>
</dbReference>
<dbReference type="GO" id="GO:0006412">
    <property type="term" value="P:translation"/>
    <property type="evidence" value="ECO:0007669"/>
    <property type="project" value="UniProtKB-UniRule"/>
</dbReference>
<sequence>MRHYEIILMIYPDKNEKISHVIDFYTKIILSKSGTIHRSENWGQRVLSYSINKLQKANYVLMNIEVSIECMKYLENHFKFNSKIIRNLILVCNKAHTDMSPILRNQENSKKEVISTKNNHKKYFINKNHI</sequence>
<dbReference type="Proteomes" id="UP000294413">
    <property type="component" value="Chromosome 1"/>
</dbReference>
<evidence type="ECO:0000256" key="5">
    <source>
        <dbReference type="ARBA" id="ARBA00035294"/>
    </source>
</evidence>
<keyword evidence="2 6" id="KW-0689">Ribosomal protein</keyword>
<keyword evidence="6" id="KW-0694">RNA-binding</keyword>
<dbReference type="HAMAP" id="MF_00360">
    <property type="entry name" value="Ribosomal_bS6"/>
    <property type="match status" value="1"/>
</dbReference>
<dbReference type="PANTHER" id="PTHR21011:SF1">
    <property type="entry name" value="SMALL RIBOSOMAL SUBUNIT PROTEIN BS6M"/>
    <property type="match status" value="1"/>
</dbReference>
<dbReference type="EMBL" id="LR217722">
    <property type="protein sequence ID" value="VFP85122.1"/>
    <property type="molecule type" value="Genomic_DNA"/>
</dbReference>
<keyword evidence="6" id="KW-0699">rRNA-binding</keyword>
<evidence type="ECO:0000256" key="1">
    <source>
        <dbReference type="ARBA" id="ARBA00009512"/>
    </source>
</evidence>
<dbReference type="Pfam" id="PF01250">
    <property type="entry name" value="Ribosomal_S6"/>
    <property type="match status" value="1"/>
</dbReference>